<comment type="caution">
    <text evidence="1">The sequence shown here is derived from an EMBL/GenBank/DDBJ whole genome shotgun (WGS) entry which is preliminary data.</text>
</comment>
<gene>
    <name evidence="1" type="ORF">HMPREF0454_04941</name>
</gene>
<evidence type="ECO:0000313" key="2">
    <source>
        <dbReference type="Proteomes" id="UP000005959"/>
    </source>
</evidence>
<name>G9YE92_HAFAL</name>
<proteinExistence type="predicted"/>
<dbReference type="AlphaFoldDB" id="G9YE92"/>
<dbReference type="Proteomes" id="UP000005959">
    <property type="component" value="Unassembled WGS sequence"/>
</dbReference>
<accession>G9YE92</accession>
<dbReference type="HOGENOM" id="CLU_3062114_0_0_6"/>
<protein>
    <submittedName>
        <fullName evidence="1">Uncharacterized protein</fullName>
    </submittedName>
</protein>
<organism evidence="1 2">
    <name type="scientific">Hafnia alvei ATCC 51873</name>
    <dbReference type="NCBI Taxonomy" id="1002364"/>
    <lineage>
        <taxon>Bacteria</taxon>
        <taxon>Pseudomonadati</taxon>
        <taxon>Pseudomonadota</taxon>
        <taxon>Gammaproteobacteria</taxon>
        <taxon>Enterobacterales</taxon>
        <taxon>Hafniaceae</taxon>
        <taxon>Hafnia</taxon>
    </lineage>
</organism>
<dbReference type="EMBL" id="AGCI01000118">
    <property type="protein sequence ID" value="EHM37479.1"/>
    <property type="molecule type" value="Genomic_DNA"/>
</dbReference>
<evidence type="ECO:0000313" key="1">
    <source>
        <dbReference type="EMBL" id="EHM37479.1"/>
    </source>
</evidence>
<reference evidence="1 2" key="1">
    <citation type="submission" date="2011-08" db="EMBL/GenBank/DDBJ databases">
        <authorList>
            <person name="Weinstock G."/>
            <person name="Sodergren E."/>
            <person name="Clifton S."/>
            <person name="Fulton L."/>
            <person name="Fulton B."/>
            <person name="Courtney L."/>
            <person name="Fronick C."/>
            <person name="Harrison M."/>
            <person name="Strong C."/>
            <person name="Farmer C."/>
            <person name="Delahaunty K."/>
            <person name="Markovic C."/>
            <person name="Hall O."/>
            <person name="Minx P."/>
            <person name="Tomlinson C."/>
            <person name="Mitreva M."/>
            <person name="Hou S."/>
            <person name="Chen J."/>
            <person name="Wollam A."/>
            <person name="Pepin K.H."/>
            <person name="Johnson M."/>
            <person name="Bhonagiri V."/>
            <person name="Zhang X."/>
            <person name="Suruliraj S."/>
            <person name="Warren W."/>
            <person name="Chinwalla A."/>
            <person name="Mardis E.R."/>
            <person name="Wilson R.K."/>
        </authorList>
    </citation>
    <scope>NUCLEOTIDE SEQUENCE [LARGE SCALE GENOMIC DNA]</scope>
    <source>
        <strain evidence="1 2">ATCC 51873</strain>
    </source>
</reference>
<sequence>MGKAITEYSATTLSKIFKLINRILAERISSTISKRINQERNIALSPRAQQRYP</sequence>